<protein>
    <submittedName>
        <fullName evidence="2">Thioredoxin family protein</fullName>
    </submittedName>
</protein>
<reference evidence="2 3" key="1">
    <citation type="journal article" date="2020" name="Int. J. Syst. Evol. Microbiol.">
        <title>Pseudomonas kitaguniensis sp. nov., a pathogen causing bacterial rot of Welsh onion in Japan.</title>
        <authorList>
            <person name="Sawada H."/>
            <person name="Fujikawa T."/>
            <person name="Nishiwaki Y."/>
            <person name="Horita H."/>
        </authorList>
    </citation>
    <scope>NUCLEOTIDE SEQUENCE [LARGE SCALE GENOMIC DNA]</scope>
    <source>
        <strain evidence="2 3">MAFF 212408</strain>
    </source>
</reference>
<proteinExistence type="predicted"/>
<dbReference type="InterPro" id="IPR036249">
    <property type="entry name" value="Thioredoxin-like_sf"/>
</dbReference>
<accession>A0A5N7KFF4</accession>
<dbReference type="Pfam" id="PF00085">
    <property type="entry name" value="Thioredoxin"/>
    <property type="match status" value="1"/>
</dbReference>
<dbReference type="RefSeq" id="WP_058412607.1">
    <property type="nucleotide sequence ID" value="NZ_JBLZPT010000030.1"/>
</dbReference>
<dbReference type="Gene3D" id="3.40.30.10">
    <property type="entry name" value="Glutaredoxin"/>
    <property type="match status" value="1"/>
</dbReference>
<evidence type="ECO:0000313" key="3">
    <source>
        <dbReference type="Proteomes" id="UP000326112"/>
    </source>
</evidence>
<dbReference type="EMBL" id="VUAZ01000004">
    <property type="protein sequence ID" value="MPR00799.1"/>
    <property type="molecule type" value="Genomic_DNA"/>
</dbReference>
<evidence type="ECO:0000313" key="2">
    <source>
        <dbReference type="EMBL" id="MPR00799.1"/>
    </source>
</evidence>
<dbReference type="SUPFAM" id="SSF52833">
    <property type="entry name" value="Thioredoxin-like"/>
    <property type="match status" value="1"/>
</dbReference>
<organism evidence="2 3">
    <name type="scientific">Pseudomonas kitaguniensis</name>
    <dbReference type="NCBI Taxonomy" id="2607908"/>
    <lineage>
        <taxon>Bacteria</taxon>
        <taxon>Pseudomonadati</taxon>
        <taxon>Pseudomonadota</taxon>
        <taxon>Gammaproteobacteria</taxon>
        <taxon>Pseudomonadales</taxon>
        <taxon>Pseudomonadaceae</taxon>
        <taxon>Pseudomonas</taxon>
    </lineage>
</organism>
<feature type="domain" description="Thioredoxin" evidence="1">
    <location>
        <begin position="9"/>
        <end position="92"/>
    </location>
</feature>
<sequence>MVIASATIANAEDYQRILSTPHPVFLLFASQHCFACPDAVELFELVAARYPLAVSLVLDCENTPRHPEVSGTPTLLVYLNGQLQEKLKGFGEDEGQAKRLMRTFKRYATRDTPATTLLHAAD</sequence>
<evidence type="ECO:0000259" key="1">
    <source>
        <dbReference type="Pfam" id="PF00085"/>
    </source>
</evidence>
<name>A0A5N7KFF4_9PSED</name>
<gene>
    <name evidence="2" type="ORF">F0169_01155</name>
</gene>
<dbReference type="CDD" id="cd02947">
    <property type="entry name" value="TRX_family"/>
    <property type="match status" value="1"/>
</dbReference>
<dbReference type="Proteomes" id="UP000326112">
    <property type="component" value="Unassembled WGS sequence"/>
</dbReference>
<reference evidence="2 3" key="2">
    <citation type="journal article" date="2023" name="Plant Pathol.">
        <title>Dismantling and reorganizing Pseudomonas marginalis sensu#lato.</title>
        <authorList>
            <person name="Sawada H."/>
            <person name="Fujikawa T."/>
            <person name="Satou M."/>
        </authorList>
    </citation>
    <scope>NUCLEOTIDE SEQUENCE [LARGE SCALE GENOMIC DNA]</scope>
    <source>
        <strain evidence="2 3">MAFF 212408</strain>
    </source>
</reference>
<keyword evidence="3" id="KW-1185">Reference proteome</keyword>
<dbReference type="InterPro" id="IPR013766">
    <property type="entry name" value="Thioredoxin_domain"/>
</dbReference>
<comment type="caution">
    <text evidence="2">The sequence shown here is derived from an EMBL/GenBank/DDBJ whole genome shotgun (WGS) entry which is preliminary data.</text>
</comment>